<name>A0A5J9UM27_9POAL</name>
<reference evidence="1 2" key="1">
    <citation type="journal article" date="2019" name="Sci. Rep.">
        <title>A high-quality genome of Eragrostis curvula grass provides insights into Poaceae evolution and supports new strategies to enhance forage quality.</title>
        <authorList>
            <person name="Carballo J."/>
            <person name="Santos B.A.C.M."/>
            <person name="Zappacosta D."/>
            <person name="Garbus I."/>
            <person name="Selva J.P."/>
            <person name="Gallo C.A."/>
            <person name="Diaz A."/>
            <person name="Albertini E."/>
            <person name="Caccamo M."/>
            <person name="Echenique V."/>
        </authorList>
    </citation>
    <scope>NUCLEOTIDE SEQUENCE [LARGE SCALE GENOMIC DNA]</scope>
    <source>
        <strain evidence="2">cv. Victoria</strain>
        <tissue evidence="1">Leaf</tissue>
    </source>
</reference>
<sequence length="113" mass="11971">MNTQPSNLSSANAVRSSKLPAYGSGIASPSTHPESIPLTVFDKLGDHRPAHLRHELTSFFHPLAPSTAVLLETGLTTCRVRAGRLGTDSTGNRAILLNNVGTHLTGNGRRHAP</sequence>
<protein>
    <submittedName>
        <fullName evidence="1">Uncharacterized protein</fullName>
    </submittedName>
</protein>
<organism evidence="1 2">
    <name type="scientific">Eragrostis curvula</name>
    <name type="common">weeping love grass</name>
    <dbReference type="NCBI Taxonomy" id="38414"/>
    <lineage>
        <taxon>Eukaryota</taxon>
        <taxon>Viridiplantae</taxon>
        <taxon>Streptophyta</taxon>
        <taxon>Embryophyta</taxon>
        <taxon>Tracheophyta</taxon>
        <taxon>Spermatophyta</taxon>
        <taxon>Magnoliopsida</taxon>
        <taxon>Liliopsida</taxon>
        <taxon>Poales</taxon>
        <taxon>Poaceae</taxon>
        <taxon>PACMAD clade</taxon>
        <taxon>Chloridoideae</taxon>
        <taxon>Eragrostideae</taxon>
        <taxon>Eragrostidinae</taxon>
        <taxon>Eragrostis</taxon>
    </lineage>
</organism>
<accession>A0A5J9UM27</accession>
<evidence type="ECO:0000313" key="1">
    <source>
        <dbReference type="EMBL" id="TVU24297.1"/>
    </source>
</evidence>
<dbReference type="Gramene" id="TVU24297">
    <property type="protein sequence ID" value="TVU24297"/>
    <property type="gene ID" value="EJB05_26722"/>
</dbReference>
<dbReference type="Proteomes" id="UP000324897">
    <property type="component" value="Chromosome 2"/>
</dbReference>
<proteinExistence type="predicted"/>
<dbReference type="EMBL" id="RWGY01000013">
    <property type="protein sequence ID" value="TVU24297.1"/>
    <property type="molecule type" value="Genomic_DNA"/>
</dbReference>
<gene>
    <name evidence="1" type="ORF">EJB05_26722</name>
</gene>
<feature type="non-terminal residue" evidence="1">
    <location>
        <position position="1"/>
    </location>
</feature>
<evidence type="ECO:0000313" key="2">
    <source>
        <dbReference type="Proteomes" id="UP000324897"/>
    </source>
</evidence>
<comment type="caution">
    <text evidence="1">The sequence shown here is derived from an EMBL/GenBank/DDBJ whole genome shotgun (WGS) entry which is preliminary data.</text>
</comment>
<keyword evidence="2" id="KW-1185">Reference proteome</keyword>
<dbReference type="AlphaFoldDB" id="A0A5J9UM27"/>